<feature type="non-terminal residue" evidence="1">
    <location>
        <position position="1"/>
    </location>
</feature>
<dbReference type="EMBL" id="LXQA010749224">
    <property type="protein sequence ID" value="MCI69097.1"/>
    <property type="molecule type" value="Genomic_DNA"/>
</dbReference>
<accession>A0A392U8D6</accession>
<dbReference type="Proteomes" id="UP000265520">
    <property type="component" value="Unassembled WGS sequence"/>
</dbReference>
<dbReference type="AlphaFoldDB" id="A0A392U8D6"/>
<reference evidence="1 2" key="1">
    <citation type="journal article" date="2018" name="Front. Plant Sci.">
        <title>Red Clover (Trifolium pratense) and Zigzag Clover (T. medium) - A Picture of Genomic Similarities and Differences.</title>
        <authorList>
            <person name="Dluhosova J."/>
            <person name="Istvanek J."/>
            <person name="Nedelnik J."/>
            <person name="Repkova J."/>
        </authorList>
    </citation>
    <scope>NUCLEOTIDE SEQUENCE [LARGE SCALE GENOMIC DNA]</scope>
    <source>
        <strain evidence="2">cv. 10/8</strain>
        <tissue evidence="1">Leaf</tissue>
    </source>
</reference>
<evidence type="ECO:0000313" key="2">
    <source>
        <dbReference type="Proteomes" id="UP000265520"/>
    </source>
</evidence>
<name>A0A392U8D6_9FABA</name>
<keyword evidence="2" id="KW-1185">Reference proteome</keyword>
<comment type="caution">
    <text evidence="1">The sequence shown here is derived from an EMBL/GenBank/DDBJ whole genome shotgun (WGS) entry which is preliminary data.</text>
</comment>
<protein>
    <submittedName>
        <fullName evidence="1">Uncharacterized protein</fullName>
    </submittedName>
</protein>
<sequence length="48" mass="5122">WLAQRAAGVGVVRFSSGSCAARRVVLRNAQSLVARVDFEGFCTGAYFA</sequence>
<evidence type="ECO:0000313" key="1">
    <source>
        <dbReference type="EMBL" id="MCI69097.1"/>
    </source>
</evidence>
<proteinExistence type="predicted"/>
<organism evidence="1 2">
    <name type="scientific">Trifolium medium</name>
    <dbReference type="NCBI Taxonomy" id="97028"/>
    <lineage>
        <taxon>Eukaryota</taxon>
        <taxon>Viridiplantae</taxon>
        <taxon>Streptophyta</taxon>
        <taxon>Embryophyta</taxon>
        <taxon>Tracheophyta</taxon>
        <taxon>Spermatophyta</taxon>
        <taxon>Magnoliopsida</taxon>
        <taxon>eudicotyledons</taxon>
        <taxon>Gunneridae</taxon>
        <taxon>Pentapetalae</taxon>
        <taxon>rosids</taxon>
        <taxon>fabids</taxon>
        <taxon>Fabales</taxon>
        <taxon>Fabaceae</taxon>
        <taxon>Papilionoideae</taxon>
        <taxon>50 kb inversion clade</taxon>
        <taxon>NPAAA clade</taxon>
        <taxon>Hologalegina</taxon>
        <taxon>IRL clade</taxon>
        <taxon>Trifolieae</taxon>
        <taxon>Trifolium</taxon>
    </lineage>
</organism>